<comment type="caution">
    <text evidence="2">The sequence shown here is derived from an EMBL/GenBank/DDBJ whole genome shotgun (WGS) entry which is preliminary data.</text>
</comment>
<dbReference type="Proteomes" id="UP000287651">
    <property type="component" value="Unassembled WGS sequence"/>
</dbReference>
<dbReference type="EMBL" id="AMZH03004517">
    <property type="protein sequence ID" value="RRT68969.1"/>
    <property type="molecule type" value="Genomic_DNA"/>
</dbReference>
<feature type="compositionally biased region" description="Basic and acidic residues" evidence="1">
    <location>
        <begin position="189"/>
        <end position="198"/>
    </location>
</feature>
<evidence type="ECO:0000256" key="1">
    <source>
        <dbReference type="SAM" id="MobiDB-lite"/>
    </source>
</evidence>
<gene>
    <name evidence="2" type="ORF">B296_00024780</name>
</gene>
<feature type="region of interest" description="Disordered" evidence="1">
    <location>
        <begin position="86"/>
        <end position="202"/>
    </location>
</feature>
<evidence type="ECO:0000313" key="3">
    <source>
        <dbReference type="Proteomes" id="UP000287651"/>
    </source>
</evidence>
<proteinExistence type="predicted"/>
<feature type="non-terminal residue" evidence="2">
    <location>
        <position position="1"/>
    </location>
</feature>
<reference evidence="2 3" key="1">
    <citation type="journal article" date="2014" name="Agronomy (Basel)">
        <title>A Draft Genome Sequence for Ensete ventricosum, the Drought-Tolerant Tree Against Hunger.</title>
        <authorList>
            <person name="Harrison J."/>
            <person name="Moore K.A."/>
            <person name="Paszkiewicz K."/>
            <person name="Jones T."/>
            <person name="Grant M."/>
            <person name="Ambacheew D."/>
            <person name="Muzemil S."/>
            <person name="Studholme D.J."/>
        </authorList>
    </citation>
    <scope>NUCLEOTIDE SEQUENCE [LARGE SCALE GENOMIC DNA]</scope>
</reference>
<feature type="compositionally biased region" description="Basic and acidic residues" evidence="1">
    <location>
        <begin position="126"/>
        <end position="143"/>
    </location>
</feature>
<sequence>GEISRSLDDGSGSGDGRAVLDSQLSPFFSLFFFLPRLIPLEINRRRSKSTVTGRLQVVTRRKQSQLEVPPGSKRFTYRSVGRLTAHCVDRHENGDDGVRDGGGDPIRPASSDPPPQPAPREASIPESRHGGRGGDDGRNDGRGHGHGGGGGGGDHRDRRQGRTGRRGRGRRWRRLGRGGRVGRRAGASAEKRREASKEEEVEGGKIFSRTMTHGGESSDMEAMARERGFAAVTDSPEGEWTRDWEKEEQGVRWQNLLSLWDPL</sequence>
<protein>
    <submittedName>
        <fullName evidence="2">Uncharacterized protein</fullName>
    </submittedName>
</protein>
<organism evidence="2 3">
    <name type="scientific">Ensete ventricosum</name>
    <name type="common">Abyssinian banana</name>
    <name type="synonym">Musa ensete</name>
    <dbReference type="NCBI Taxonomy" id="4639"/>
    <lineage>
        <taxon>Eukaryota</taxon>
        <taxon>Viridiplantae</taxon>
        <taxon>Streptophyta</taxon>
        <taxon>Embryophyta</taxon>
        <taxon>Tracheophyta</taxon>
        <taxon>Spermatophyta</taxon>
        <taxon>Magnoliopsida</taxon>
        <taxon>Liliopsida</taxon>
        <taxon>Zingiberales</taxon>
        <taxon>Musaceae</taxon>
        <taxon>Ensete</taxon>
    </lineage>
</organism>
<feature type="compositionally biased region" description="Basic residues" evidence="1">
    <location>
        <begin position="158"/>
        <end position="183"/>
    </location>
</feature>
<feature type="compositionally biased region" description="Basic and acidic residues" evidence="1">
    <location>
        <begin position="87"/>
        <end position="102"/>
    </location>
</feature>
<accession>A0A426ZY57</accession>
<dbReference type="AlphaFoldDB" id="A0A426ZY57"/>
<evidence type="ECO:0000313" key="2">
    <source>
        <dbReference type="EMBL" id="RRT68969.1"/>
    </source>
</evidence>
<name>A0A426ZY57_ENSVE</name>